<evidence type="ECO:0000256" key="3">
    <source>
        <dbReference type="ARBA" id="ARBA00014046"/>
    </source>
</evidence>
<dbReference type="GO" id="GO:0009416">
    <property type="term" value="P:response to light stimulus"/>
    <property type="evidence" value="ECO:0007669"/>
    <property type="project" value="TreeGrafter"/>
</dbReference>
<dbReference type="PANTHER" id="PTHR11455:SF9">
    <property type="entry name" value="CRYPTOCHROME CIRCADIAN CLOCK 5 ISOFORM X1"/>
    <property type="match status" value="1"/>
</dbReference>
<accession>A0A1Q2D7R8</accession>
<feature type="binding site" evidence="8">
    <location>
        <begin position="236"/>
        <end position="240"/>
    </location>
    <ligand>
        <name>FAD</name>
        <dbReference type="ChEBI" id="CHEBI:57692"/>
    </ligand>
</feature>
<evidence type="ECO:0000256" key="6">
    <source>
        <dbReference type="ARBA" id="ARBA00022991"/>
    </source>
</evidence>
<dbReference type="InterPro" id="IPR005101">
    <property type="entry name" value="Cryptochr/Photolyase_FAD-bd"/>
</dbReference>
<evidence type="ECO:0000256" key="8">
    <source>
        <dbReference type="PIRSR" id="PIRSR602081-1"/>
    </source>
</evidence>
<reference evidence="12 13" key="1">
    <citation type="journal article" date="2010" name="Int. J. Syst. Evol. Microbiol.">
        <title>Vagococcus penaei sp. nov., isolated from spoilage microbiota of cooked shrimp (Penaeus vannamei).</title>
        <authorList>
            <person name="Jaffres E."/>
            <person name="Prevost H."/>
            <person name="Rossero A."/>
            <person name="Joffraud J.J."/>
            <person name="Dousset X."/>
        </authorList>
    </citation>
    <scope>NUCLEOTIDE SEQUENCE [LARGE SCALE GENOMIC DNA]</scope>
    <source>
        <strain evidence="12 13">CD276</strain>
    </source>
</reference>
<dbReference type="Gene3D" id="1.10.579.10">
    <property type="entry name" value="DNA Cyclobutane Dipyrimidine Photolyase, subunit A, domain 3"/>
    <property type="match status" value="1"/>
</dbReference>
<comment type="cofactor">
    <cofactor evidence="8">
        <name>FAD</name>
        <dbReference type="ChEBI" id="CHEBI:57692"/>
    </cofactor>
    <text evidence="8">Binds 1 FAD per subunit.</text>
</comment>
<evidence type="ECO:0000256" key="2">
    <source>
        <dbReference type="ARBA" id="ARBA00013149"/>
    </source>
</evidence>
<evidence type="ECO:0000313" key="13">
    <source>
        <dbReference type="Proteomes" id="UP000188246"/>
    </source>
</evidence>
<keyword evidence="4 8" id="KW-0285">Flavoprotein</keyword>
<dbReference type="PROSITE" id="PS00394">
    <property type="entry name" value="DNA_PHOTOLYASES_1_1"/>
    <property type="match status" value="1"/>
</dbReference>
<feature type="binding site" evidence="8">
    <location>
        <position position="224"/>
    </location>
    <ligand>
        <name>FAD</name>
        <dbReference type="ChEBI" id="CHEBI:57692"/>
    </ligand>
</feature>
<dbReference type="Gene3D" id="1.25.40.80">
    <property type="match status" value="1"/>
</dbReference>
<dbReference type="InterPro" id="IPR014729">
    <property type="entry name" value="Rossmann-like_a/b/a_fold"/>
</dbReference>
<sequence length="472" mass="55370">MSIHVMWFRKDFRLLDNQALNLAIKQMTNADRLVCVFQINPQQYREGTANHDYFFTTVKAFFDSHPELAVHYLFGDPLDSFKQLKNNYPDWDYLYFNEDESLFGYQRDQQVIEFCRDAGIQVSTKPDNYIHSAKVVVKDDGTPYRVFTPYYKKWLTLPVDLSNSHQADIGSVTIQKPQNDQQKSGESAMSQLITKSQHDFLQEIGEDVAMRRLKKFLRTGLALYEKNRDIPSLDGTSYLSPYLKTGVLSIRVIWQLLIDCDESIGQITFMKELVWREFYKMIDVYHPEQRTKELQLHYQQLPWRQNQHDLKKWAAGLTGFPLIDAAMRQLNTTGWMHNRLRMLTASFLTKDLLVDWRLGEAYFAAHLIDYDPASNVGGWQWAASTGTDAVPYFRVFNPTTQSQKIDSEGIFIRRFLPELRDVPIKYIHEPHLMSKAEQEKAHCLIGKDYPLPMVNHKEARELTMQWFKQHKQ</sequence>
<gene>
    <name evidence="12" type="ORF">BW732_09125</name>
</gene>
<proteinExistence type="inferred from homology"/>
<dbReference type="PANTHER" id="PTHR11455">
    <property type="entry name" value="CRYPTOCHROME"/>
    <property type="match status" value="1"/>
</dbReference>
<dbReference type="Gene3D" id="3.40.50.620">
    <property type="entry name" value="HUPs"/>
    <property type="match status" value="1"/>
</dbReference>
<evidence type="ECO:0000256" key="7">
    <source>
        <dbReference type="ARBA" id="ARBA00033999"/>
    </source>
</evidence>
<evidence type="ECO:0000259" key="11">
    <source>
        <dbReference type="PROSITE" id="PS51645"/>
    </source>
</evidence>
<dbReference type="GO" id="GO:0000719">
    <property type="term" value="P:photoreactive repair"/>
    <property type="evidence" value="ECO:0007669"/>
    <property type="project" value="UniProtKB-ARBA"/>
</dbReference>
<feature type="site" description="Electron transfer via tryptophanyl radical" evidence="9">
    <location>
        <position position="303"/>
    </location>
</feature>
<dbReference type="PRINTS" id="PR00147">
    <property type="entry name" value="DNAPHOTLYASE"/>
</dbReference>
<dbReference type="EC" id="4.1.99.3" evidence="2"/>
<evidence type="ECO:0000256" key="1">
    <source>
        <dbReference type="ARBA" id="ARBA00001932"/>
    </source>
</evidence>
<dbReference type="EMBL" id="CP019609">
    <property type="protein sequence ID" value="AQP54371.1"/>
    <property type="molecule type" value="Genomic_DNA"/>
</dbReference>
<dbReference type="InterPro" id="IPR018394">
    <property type="entry name" value="DNA_photolyase_1_CS_C"/>
</dbReference>
<dbReference type="Pfam" id="PF03441">
    <property type="entry name" value="FAD_binding_7"/>
    <property type="match status" value="1"/>
</dbReference>
<dbReference type="Proteomes" id="UP000188246">
    <property type="component" value="Chromosome"/>
</dbReference>
<comment type="similarity">
    <text evidence="10">Belongs to the DNA photolyase family.</text>
</comment>
<dbReference type="RefSeq" id="WP_228414930.1">
    <property type="nucleotide sequence ID" value="NZ_CP019609.1"/>
</dbReference>
<protein>
    <recommendedName>
        <fullName evidence="3">Deoxyribodipyrimidine photo-lyase</fullName>
        <ecNumber evidence="2">4.1.99.3</ecNumber>
    </recommendedName>
</protein>
<dbReference type="STRING" id="633807.BW732_09125"/>
<dbReference type="InterPro" id="IPR006050">
    <property type="entry name" value="DNA_photolyase_N"/>
</dbReference>
<evidence type="ECO:0000313" key="12">
    <source>
        <dbReference type="EMBL" id="AQP54371.1"/>
    </source>
</evidence>
<dbReference type="GO" id="GO:0003677">
    <property type="term" value="F:DNA binding"/>
    <property type="evidence" value="ECO:0007669"/>
    <property type="project" value="TreeGrafter"/>
</dbReference>
<dbReference type="PROSITE" id="PS00691">
    <property type="entry name" value="DNA_PHOTOLYASES_1_2"/>
    <property type="match status" value="1"/>
</dbReference>
<dbReference type="InterPro" id="IPR036134">
    <property type="entry name" value="Crypto/Photolyase_FAD-like_sf"/>
</dbReference>
<feature type="binding site" evidence="8">
    <location>
        <begin position="369"/>
        <end position="371"/>
    </location>
    <ligand>
        <name>FAD</name>
        <dbReference type="ChEBI" id="CHEBI:57692"/>
    </ligand>
</feature>
<feature type="domain" description="Photolyase/cryptochrome alpha/beta" evidence="11">
    <location>
        <begin position="2"/>
        <end position="130"/>
    </location>
</feature>
<keyword evidence="6 10" id="KW-0157">Chromophore</keyword>
<evidence type="ECO:0000256" key="4">
    <source>
        <dbReference type="ARBA" id="ARBA00022630"/>
    </source>
</evidence>
<keyword evidence="5 8" id="KW-0274">FAD</keyword>
<dbReference type="AlphaFoldDB" id="A0A1Q2D7R8"/>
<evidence type="ECO:0000256" key="5">
    <source>
        <dbReference type="ARBA" id="ARBA00022827"/>
    </source>
</evidence>
<comment type="catalytic activity">
    <reaction evidence="7">
        <text>cyclobutadipyrimidine (in DNA) = 2 pyrimidine residues (in DNA).</text>
        <dbReference type="EC" id="4.1.99.3"/>
    </reaction>
</comment>
<dbReference type="GO" id="GO:0071949">
    <property type="term" value="F:FAD binding"/>
    <property type="evidence" value="ECO:0007669"/>
    <property type="project" value="TreeGrafter"/>
</dbReference>
<organism evidence="12 13">
    <name type="scientific">Vagococcus penaei</name>
    <dbReference type="NCBI Taxonomy" id="633807"/>
    <lineage>
        <taxon>Bacteria</taxon>
        <taxon>Bacillati</taxon>
        <taxon>Bacillota</taxon>
        <taxon>Bacilli</taxon>
        <taxon>Lactobacillales</taxon>
        <taxon>Enterococcaceae</taxon>
        <taxon>Vagococcus</taxon>
    </lineage>
</organism>
<dbReference type="InterPro" id="IPR036155">
    <property type="entry name" value="Crypto/Photolyase_N_sf"/>
</dbReference>
<keyword evidence="13" id="KW-1185">Reference proteome</keyword>
<feature type="binding site" evidence="8">
    <location>
        <begin position="272"/>
        <end position="279"/>
    </location>
    <ligand>
        <name>FAD</name>
        <dbReference type="ChEBI" id="CHEBI:57692"/>
    </ligand>
</feature>
<dbReference type="InterPro" id="IPR002081">
    <property type="entry name" value="Cryptochrome/DNA_photolyase_1"/>
</dbReference>
<feature type="binding site" evidence="8">
    <location>
        <position position="269"/>
    </location>
    <ligand>
        <name>FAD</name>
        <dbReference type="ChEBI" id="CHEBI:57692"/>
    </ligand>
</feature>
<dbReference type="SUPFAM" id="SSF48173">
    <property type="entry name" value="Cryptochrome/photolyase FAD-binding domain"/>
    <property type="match status" value="1"/>
</dbReference>
<dbReference type="PROSITE" id="PS51645">
    <property type="entry name" value="PHR_CRY_ALPHA_BETA"/>
    <property type="match status" value="1"/>
</dbReference>
<dbReference type="Pfam" id="PF00875">
    <property type="entry name" value="DNA_photolyase"/>
    <property type="match status" value="1"/>
</dbReference>
<feature type="site" description="Electron transfer via tryptophanyl radical" evidence="9">
    <location>
        <position position="379"/>
    </location>
</feature>
<dbReference type="SUPFAM" id="SSF52425">
    <property type="entry name" value="Cryptochrome/photolyase, N-terminal domain"/>
    <property type="match status" value="1"/>
</dbReference>
<comment type="cofactor">
    <cofactor evidence="1">
        <name>(6R)-5,10-methylene-5,6,7,8-tetrahydrofolate</name>
        <dbReference type="ChEBI" id="CHEBI:15636"/>
    </cofactor>
</comment>
<feature type="site" description="Electron transfer via tryptophanyl radical" evidence="9">
    <location>
        <position position="356"/>
    </location>
</feature>
<evidence type="ECO:0000256" key="10">
    <source>
        <dbReference type="RuleBase" id="RU004182"/>
    </source>
</evidence>
<evidence type="ECO:0000256" key="9">
    <source>
        <dbReference type="PIRSR" id="PIRSR602081-2"/>
    </source>
</evidence>
<name>A0A1Q2D7R8_9ENTE</name>
<dbReference type="GO" id="GO:0003904">
    <property type="term" value="F:deoxyribodipyrimidine photo-lyase activity"/>
    <property type="evidence" value="ECO:0007669"/>
    <property type="project" value="UniProtKB-EC"/>
</dbReference>
<dbReference type="KEGG" id="vpi:BW732_09125"/>
<dbReference type="FunFam" id="1.10.579.10:FF:000003">
    <property type="entry name" value="Deoxyribodipyrimidine photo-lyase"/>
    <property type="match status" value="1"/>
</dbReference>